<keyword evidence="1" id="KW-0378">Hydrolase</keyword>
<sequence length="620" mass="70905">MRLKNEFLKNVKIANVQEKAAREAIVPLVENLRNENILPAICFNDDRFVCEMLAETVFNYLEEKQKEFMESEEFKTKYEIKDEEKLLKMQKRNRDAASKKKEVKKKKKGDGEDGRKEKYDERDGRDQGGEEEVDLLALQREKLNQVLQRFKLRGRGGMDSDLYQKMTERIAKQSKMKECSRLLLALMERGIGFHHQGMGYVEKGAVEVLFRSGHLAIIFSTSTLALGVNMPCKTVIFGVDTPYLTPLLYRQMSGRAGRRGFDHAGTVLFMSIPTSKMRRLLTASLSNLHGNPPFTASFLLRLLSFAHDSNEEVITLGARQNVARALLEKPFSQFTRVEAESGGLQKQLRAYVMFSVQFLRELQLLDSKCCAKNLANLAMHISAGESGNLLFIYLLQKGVLHKMLKRTEDHLEKKMLVLQVLATIFTRERLSLSFDPNDPTTYTQDSKSKVFIPDLPEDIQKGVDEYNQMVFKLYSTCMKFIAPNYSLTDAQLCPSTKNCDVFGSTEWLVSPVFGGYSSDSVFLPALPIPQKNHRGRTVHMNAFAIDFFVHESRDLLHSVNQLQVNNMWFQLNDFATLLHRLSDGIDAMTRTQDPLALLIRELDTEYDLKFRSAFGMKSRD</sequence>
<evidence type="ECO:0000259" key="4">
    <source>
        <dbReference type="PROSITE" id="PS51194"/>
    </source>
</evidence>
<dbReference type="STRING" id="2018661.A0A2A2KPW5"/>
<reference evidence="5 6" key="1">
    <citation type="journal article" date="2017" name="Curr. Biol.">
        <title>Genome architecture and evolution of a unichromosomal asexual nematode.</title>
        <authorList>
            <person name="Fradin H."/>
            <person name="Zegar C."/>
            <person name="Gutwein M."/>
            <person name="Lucas J."/>
            <person name="Kovtun M."/>
            <person name="Corcoran D."/>
            <person name="Baugh L.R."/>
            <person name="Kiontke K."/>
            <person name="Gunsalus K."/>
            <person name="Fitch D.H."/>
            <person name="Piano F."/>
        </authorList>
    </citation>
    <scope>NUCLEOTIDE SEQUENCE [LARGE SCALE GENOMIC DNA]</scope>
    <source>
        <strain evidence="5">PF1309</strain>
    </source>
</reference>
<keyword evidence="2" id="KW-0067">ATP-binding</keyword>
<dbReference type="OrthoDB" id="64767at2759"/>
<dbReference type="InterPro" id="IPR052431">
    <property type="entry name" value="SKI2_subfamily_helicases"/>
</dbReference>
<dbReference type="Pfam" id="PF26076">
    <property type="entry name" value="WHD_DDX60"/>
    <property type="match status" value="1"/>
</dbReference>
<comment type="caution">
    <text evidence="5">The sequence shown here is derived from an EMBL/GenBank/DDBJ whole genome shotgun (WGS) entry which is preliminary data.</text>
</comment>
<evidence type="ECO:0000313" key="5">
    <source>
        <dbReference type="EMBL" id="PAV75929.1"/>
    </source>
</evidence>
<organism evidence="5 6">
    <name type="scientific">Diploscapter pachys</name>
    <dbReference type="NCBI Taxonomy" id="2018661"/>
    <lineage>
        <taxon>Eukaryota</taxon>
        <taxon>Metazoa</taxon>
        <taxon>Ecdysozoa</taxon>
        <taxon>Nematoda</taxon>
        <taxon>Chromadorea</taxon>
        <taxon>Rhabditida</taxon>
        <taxon>Rhabditina</taxon>
        <taxon>Rhabditomorpha</taxon>
        <taxon>Rhabditoidea</taxon>
        <taxon>Rhabditidae</taxon>
        <taxon>Diploscapter</taxon>
    </lineage>
</organism>
<feature type="domain" description="Helicase C-terminal" evidence="4">
    <location>
        <begin position="130"/>
        <end position="299"/>
    </location>
</feature>
<evidence type="ECO:0000313" key="6">
    <source>
        <dbReference type="Proteomes" id="UP000218231"/>
    </source>
</evidence>
<keyword evidence="6" id="KW-1185">Reference proteome</keyword>
<keyword evidence="2" id="KW-0347">Helicase</keyword>
<protein>
    <recommendedName>
        <fullName evidence="4">Helicase C-terminal domain-containing protein</fullName>
    </recommendedName>
</protein>
<evidence type="ECO:0000256" key="2">
    <source>
        <dbReference type="ARBA" id="ARBA00022806"/>
    </source>
</evidence>
<dbReference type="CDD" id="cd18795">
    <property type="entry name" value="SF2_C_Ski2"/>
    <property type="match status" value="1"/>
</dbReference>
<dbReference type="InterPro" id="IPR001650">
    <property type="entry name" value="Helicase_C-like"/>
</dbReference>
<dbReference type="PANTHER" id="PTHR44533">
    <property type="entry name" value="DEAD/H RNA HELICASE, PUTATIVE-RELATED"/>
    <property type="match status" value="1"/>
</dbReference>
<dbReference type="GO" id="GO:0004386">
    <property type="term" value="F:helicase activity"/>
    <property type="evidence" value="ECO:0007669"/>
    <property type="project" value="UniProtKB-KW"/>
</dbReference>
<evidence type="ECO:0000256" key="1">
    <source>
        <dbReference type="ARBA" id="ARBA00022801"/>
    </source>
</evidence>
<dbReference type="PROSITE" id="PS51194">
    <property type="entry name" value="HELICASE_CTER"/>
    <property type="match status" value="1"/>
</dbReference>
<dbReference type="Gene3D" id="3.40.50.300">
    <property type="entry name" value="P-loop containing nucleotide triphosphate hydrolases"/>
    <property type="match status" value="1"/>
</dbReference>
<accession>A0A2A2KPW5</accession>
<dbReference type="SMART" id="SM00490">
    <property type="entry name" value="HELICc"/>
    <property type="match status" value="1"/>
</dbReference>
<name>A0A2A2KPW5_9BILA</name>
<dbReference type="GO" id="GO:0005737">
    <property type="term" value="C:cytoplasm"/>
    <property type="evidence" value="ECO:0007669"/>
    <property type="project" value="TreeGrafter"/>
</dbReference>
<feature type="compositionally biased region" description="Basic and acidic residues" evidence="3">
    <location>
        <begin position="89"/>
        <end position="100"/>
    </location>
</feature>
<dbReference type="Proteomes" id="UP000218231">
    <property type="component" value="Unassembled WGS sequence"/>
</dbReference>
<dbReference type="EMBL" id="LIAE01008008">
    <property type="protein sequence ID" value="PAV75929.1"/>
    <property type="molecule type" value="Genomic_DNA"/>
</dbReference>
<proteinExistence type="predicted"/>
<keyword evidence="2" id="KW-0547">Nucleotide-binding</keyword>
<dbReference type="Pfam" id="PF00271">
    <property type="entry name" value="Helicase_C"/>
    <property type="match status" value="1"/>
</dbReference>
<dbReference type="AlphaFoldDB" id="A0A2A2KPW5"/>
<feature type="compositionally biased region" description="Basic and acidic residues" evidence="3">
    <location>
        <begin position="109"/>
        <end position="128"/>
    </location>
</feature>
<dbReference type="SUPFAM" id="SSF52540">
    <property type="entry name" value="P-loop containing nucleoside triphosphate hydrolases"/>
    <property type="match status" value="1"/>
</dbReference>
<dbReference type="InterPro" id="IPR027417">
    <property type="entry name" value="P-loop_NTPase"/>
</dbReference>
<dbReference type="PANTHER" id="PTHR44533:SF4">
    <property type="entry name" value="DEAD_H RNA HELICASE, PUTATIVE-RELATED"/>
    <property type="match status" value="1"/>
</dbReference>
<feature type="region of interest" description="Disordered" evidence="3">
    <location>
        <begin position="89"/>
        <end position="128"/>
    </location>
</feature>
<gene>
    <name evidence="5" type="ORF">WR25_21306</name>
</gene>
<dbReference type="GO" id="GO:0016787">
    <property type="term" value="F:hydrolase activity"/>
    <property type="evidence" value="ECO:0007669"/>
    <property type="project" value="UniProtKB-KW"/>
</dbReference>
<evidence type="ECO:0000256" key="3">
    <source>
        <dbReference type="SAM" id="MobiDB-lite"/>
    </source>
</evidence>
<dbReference type="InterPro" id="IPR059032">
    <property type="entry name" value="WHD_DDX60"/>
</dbReference>